<dbReference type="EMBL" id="JAKZMO010000028">
    <property type="protein sequence ID" value="MDG5486071.1"/>
    <property type="molecule type" value="Genomic_DNA"/>
</dbReference>
<dbReference type="PANTHER" id="PTHR23026">
    <property type="entry name" value="NADPH NITROREDUCTASE"/>
    <property type="match status" value="1"/>
</dbReference>
<gene>
    <name evidence="1" type="ORF">MNO81_25030</name>
</gene>
<protein>
    <submittedName>
        <fullName evidence="1">Nitroreductase family protein</fullName>
    </submittedName>
</protein>
<dbReference type="Gene3D" id="3.40.109.10">
    <property type="entry name" value="NADH Oxidase"/>
    <property type="match status" value="3"/>
</dbReference>
<dbReference type="SUPFAM" id="SSF55469">
    <property type="entry name" value="FMN-dependent nitroreductase-like"/>
    <property type="match status" value="2"/>
</dbReference>
<dbReference type="InterPro" id="IPR050627">
    <property type="entry name" value="Nitroreductase/BluB"/>
</dbReference>
<evidence type="ECO:0000313" key="1">
    <source>
        <dbReference type="EMBL" id="MDG5486071.1"/>
    </source>
</evidence>
<reference evidence="1" key="1">
    <citation type="journal article" date="2023" name="Environ. Microbiol.">
        <title>The 2-methylpropene degradation pathway in Mycobacteriaceae family strains.</title>
        <authorList>
            <person name="Helbich S."/>
            <person name="Barrantes I."/>
            <person name="Dos Anjos Borges L.G."/>
            <person name="Pieper D.H."/>
            <person name="Vainshtein Y."/>
            <person name="Sohn K."/>
            <person name="Engesser K.H."/>
        </authorList>
    </citation>
    <scope>NUCLEOTIDE SEQUENCE</scope>
    <source>
        <strain evidence="1">IBE100</strain>
    </source>
</reference>
<organism evidence="1 2">
    <name type="scientific">Mycolicibacterium gadium</name>
    <name type="common">Mycobacterium gadium</name>
    <dbReference type="NCBI Taxonomy" id="1794"/>
    <lineage>
        <taxon>Bacteria</taxon>
        <taxon>Bacillati</taxon>
        <taxon>Actinomycetota</taxon>
        <taxon>Actinomycetes</taxon>
        <taxon>Mycobacteriales</taxon>
        <taxon>Mycobacteriaceae</taxon>
        <taxon>Mycolicibacterium</taxon>
    </lineage>
</organism>
<accession>A0ABT6GX53</accession>
<dbReference type="Proteomes" id="UP001154266">
    <property type="component" value="Unassembled WGS sequence"/>
</dbReference>
<proteinExistence type="predicted"/>
<name>A0ABT6GX53_MYCGU</name>
<dbReference type="PANTHER" id="PTHR23026:SF123">
    <property type="entry name" value="NAD(P)H NITROREDUCTASE RV3131-RELATED"/>
    <property type="match status" value="1"/>
</dbReference>
<keyword evidence="2" id="KW-1185">Reference proteome</keyword>
<evidence type="ECO:0000313" key="2">
    <source>
        <dbReference type="Proteomes" id="UP001154266"/>
    </source>
</evidence>
<dbReference type="RefSeq" id="WP_278223344.1">
    <property type="nucleotide sequence ID" value="NZ_JAKZMO010000028.1"/>
</dbReference>
<comment type="caution">
    <text evidence="1">The sequence shown here is derived from an EMBL/GenBank/DDBJ whole genome shotgun (WGS) entry which is preliminary data.</text>
</comment>
<sequence length="291" mass="31692">MRPYRPAPDVTMETGLPSDFPDTATLQRVLELAAWAPSARNSQPWRWKVDDAGLHLDADWDRAGDSEADRRDVLLGCGSILNHCAVSLAAAGWQARIRRFPDDGHMASFELIDRAPTDAAVELATAIPRRRSDRRDYAASPLPPATLELLLIRAARYGVQMSVVPKLHWMRLPEGAIRLRYGGDVNDGPPPGAADGTLLVLATETDDETMRLRAGEALSHLLLSATVLGLASCALTEPIRDMRERLALACDLFDAGAHPQTLIRLGPTPSNAVECPVPSRRSVAQTTVWTV</sequence>
<dbReference type="InterPro" id="IPR000415">
    <property type="entry name" value="Nitroreductase-like"/>
</dbReference>